<accession>A0A0U1KWM7</accession>
<comment type="pathway">
    <text evidence="6">Amino-acid biosynthesis; L-leucine biosynthesis; L-leucine from 3-methyl-2-oxobutanoate: step 2/4.</text>
</comment>
<sequence length="418" mass="44963">MGMTIGEKILARACGKDVVKPGEIITAKVDLCMSNDGTTHLNIDIFEKKLKGEKVFDPEKVIFIVDHNVPAESTKTAEVHKKMRNFAQKHHIPFYEGAGVCHQIMIEDYVVPGQVIIAADSHTCSYGGLGAFGTGVGCTDLTSIMHSGETWLMVPETLNFVLEGNFRQGVYARDLILKVIGDIGADGATYKIMEFSGPAVKNLTIDDRVVLCNMAVEAGAKSGLVAPDERVIEYVKSRGRHEMHLFASDEDAVYEQSYAYNLADIEPMVAIPHNVDNVVPVTEIGAVKIDQAFIGSCNNGRIEELRVAAQILQGKKIAPYVKLLISPASKEVYLQALEEGLVDIFMESGAMVLNANCSVCWGSCQGVIGEGETLISTGTRNFKGRAGHPNSSVYLASAATVAASALVGKITDPRGLIG</sequence>
<keyword evidence="1 6" id="KW-0004">4Fe-4S</keyword>
<dbReference type="Pfam" id="PF00330">
    <property type="entry name" value="Aconitase"/>
    <property type="match status" value="2"/>
</dbReference>
<dbReference type="InterPro" id="IPR050067">
    <property type="entry name" value="IPM_dehydratase_rel_enz"/>
</dbReference>
<dbReference type="SUPFAM" id="SSF53732">
    <property type="entry name" value="Aconitase iron-sulfur domain"/>
    <property type="match status" value="1"/>
</dbReference>
<dbReference type="NCBIfam" id="NF001614">
    <property type="entry name" value="PRK00402.1"/>
    <property type="match status" value="1"/>
</dbReference>
<evidence type="ECO:0000256" key="4">
    <source>
        <dbReference type="ARBA" id="ARBA00023014"/>
    </source>
</evidence>
<evidence type="ECO:0000259" key="7">
    <source>
        <dbReference type="Pfam" id="PF00330"/>
    </source>
</evidence>
<reference evidence="9" key="1">
    <citation type="submission" date="2015-03" db="EMBL/GenBank/DDBJ databases">
        <authorList>
            <person name="Nijsse Bart"/>
        </authorList>
    </citation>
    <scope>NUCLEOTIDE SEQUENCE [LARGE SCALE GENOMIC DNA]</scope>
</reference>
<dbReference type="GO" id="GO:0009098">
    <property type="term" value="P:L-leucine biosynthetic process"/>
    <property type="evidence" value="ECO:0007669"/>
    <property type="project" value="UniProtKB-UniRule"/>
</dbReference>
<comment type="similarity">
    <text evidence="6">Belongs to the aconitase/IPM isomerase family. LeuC type 2 subfamily.</text>
</comment>
<evidence type="ECO:0000313" key="9">
    <source>
        <dbReference type="Proteomes" id="UP000049855"/>
    </source>
</evidence>
<dbReference type="PRINTS" id="PR00415">
    <property type="entry name" value="ACONITASE"/>
</dbReference>
<dbReference type="PANTHER" id="PTHR43822">
    <property type="entry name" value="HOMOACONITASE, MITOCHONDRIAL-RELATED"/>
    <property type="match status" value="1"/>
</dbReference>
<comment type="subunit">
    <text evidence="6">Heterodimer of LeuC and LeuD.</text>
</comment>
<dbReference type="AlphaFoldDB" id="A0A0U1KWM7"/>
<organism evidence="8 9">
    <name type="scientific">Sporomusa ovata</name>
    <dbReference type="NCBI Taxonomy" id="2378"/>
    <lineage>
        <taxon>Bacteria</taxon>
        <taxon>Bacillati</taxon>
        <taxon>Bacillota</taxon>
        <taxon>Negativicutes</taxon>
        <taxon>Selenomonadales</taxon>
        <taxon>Sporomusaceae</taxon>
        <taxon>Sporomusa</taxon>
    </lineage>
</organism>
<comment type="catalytic activity">
    <reaction evidence="6">
        <text>(2R,3S)-3-isopropylmalate = (2S)-2-isopropylmalate</text>
        <dbReference type="Rhea" id="RHEA:32287"/>
        <dbReference type="ChEBI" id="CHEBI:1178"/>
        <dbReference type="ChEBI" id="CHEBI:35121"/>
        <dbReference type="EC" id="4.2.1.33"/>
    </reaction>
</comment>
<comment type="function">
    <text evidence="6">Catalyzes the isomerization between 2-isopropylmalate and 3-isopropylmalate, via the formation of 2-isopropylmaleate.</text>
</comment>
<evidence type="ECO:0000313" key="8">
    <source>
        <dbReference type="EMBL" id="CQR71736.1"/>
    </source>
</evidence>
<dbReference type="InterPro" id="IPR006251">
    <property type="entry name" value="Homoacnase/IPMdehydase_lsu"/>
</dbReference>
<keyword evidence="4 6" id="KW-0411">Iron-sulfur</keyword>
<dbReference type="InterPro" id="IPR036008">
    <property type="entry name" value="Aconitase_4Fe-4S_dom"/>
</dbReference>
<dbReference type="EC" id="4.2.1.33" evidence="6"/>
<dbReference type="CDD" id="cd01583">
    <property type="entry name" value="IPMI"/>
    <property type="match status" value="1"/>
</dbReference>
<evidence type="ECO:0000256" key="2">
    <source>
        <dbReference type="ARBA" id="ARBA00022723"/>
    </source>
</evidence>
<dbReference type="RefSeq" id="WP_021168818.1">
    <property type="nucleotide sequence ID" value="NZ_CTRP01000005.1"/>
</dbReference>
<evidence type="ECO:0000256" key="1">
    <source>
        <dbReference type="ARBA" id="ARBA00022485"/>
    </source>
</evidence>
<dbReference type="GO" id="GO:0051539">
    <property type="term" value="F:4 iron, 4 sulfur cluster binding"/>
    <property type="evidence" value="ECO:0007669"/>
    <property type="project" value="UniProtKB-KW"/>
</dbReference>
<keyword evidence="9" id="KW-1185">Reference proteome</keyword>
<protein>
    <recommendedName>
        <fullName evidence="6">3-isopropylmalate dehydratase large subunit</fullName>
        <ecNumber evidence="6">4.2.1.33</ecNumber>
    </recommendedName>
    <alternativeName>
        <fullName evidence="6">Alpha-IPM isomerase</fullName>
        <shortName evidence="6">IPMI</shortName>
    </alternativeName>
    <alternativeName>
        <fullName evidence="6">Isopropylmalate isomerase</fullName>
    </alternativeName>
</protein>
<comment type="cofactor">
    <cofactor evidence="6">
        <name>[4Fe-4S] cluster</name>
        <dbReference type="ChEBI" id="CHEBI:49883"/>
    </cofactor>
    <text evidence="6">Binds 1 [4Fe-4S] cluster per subunit.</text>
</comment>
<feature type="binding site" evidence="6">
    <location>
        <position position="297"/>
    </location>
    <ligand>
        <name>[4Fe-4S] cluster</name>
        <dbReference type="ChEBI" id="CHEBI:49883"/>
    </ligand>
</feature>
<dbReference type="InterPro" id="IPR015931">
    <property type="entry name" value="Acnase/IPM_dHydase_lsu_aba_1/3"/>
</dbReference>
<keyword evidence="6" id="KW-0100">Branched-chain amino acid biosynthesis</keyword>
<feature type="binding site" evidence="6">
    <location>
        <position position="360"/>
    </location>
    <ligand>
        <name>[4Fe-4S] cluster</name>
        <dbReference type="ChEBI" id="CHEBI:49883"/>
    </ligand>
</feature>
<proteinExistence type="inferred from homology"/>
<evidence type="ECO:0000256" key="5">
    <source>
        <dbReference type="ARBA" id="ARBA00023239"/>
    </source>
</evidence>
<dbReference type="Proteomes" id="UP000049855">
    <property type="component" value="Unassembled WGS sequence"/>
</dbReference>
<dbReference type="EMBL" id="CTRP01000005">
    <property type="protein sequence ID" value="CQR71736.1"/>
    <property type="molecule type" value="Genomic_DNA"/>
</dbReference>
<dbReference type="GO" id="GO:0046872">
    <property type="term" value="F:metal ion binding"/>
    <property type="evidence" value="ECO:0007669"/>
    <property type="project" value="UniProtKB-KW"/>
</dbReference>
<feature type="domain" description="Aconitase/3-isopropylmalate dehydratase large subunit alpha/beta/alpha" evidence="7">
    <location>
        <begin position="21"/>
        <end position="283"/>
    </location>
</feature>
<keyword evidence="6" id="KW-0028">Amino-acid biosynthesis</keyword>
<dbReference type="InterPro" id="IPR001030">
    <property type="entry name" value="Acoase/IPM_deHydtase_lsu_aba"/>
</dbReference>
<dbReference type="HAMAP" id="MF_01027">
    <property type="entry name" value="LeuC_type2"/>
    <property type="match status" value="1"/>
</dbReference>
<dbReference type="UniPathway" id="UPA00048">
    <property type="reaction ID" value="UER00071"/>
</dbReference>
<dbReference type="NCBIfam" id="TIGR02086">
    <property type="entry name" value="IPMI_arch"/>
    <property type="match status" value="1"/>
</dbReference>
<dbReference type="NCBIfam" id="TIGR01343">
    <property type="entry name" value="hacA_fam"/>
    <property type="match status" value="1"/>
</dbReference>
<keyword evidence="6" id="KW-0432">Leucine biosynthesis</keyword>
<dbReference type="GO" id="GO:0003861">
    <property type="term" value="F:3-isopropylmalate dehydratase activity"/>
    <property type="evidence" value="ECO:0007669"/>
    <property type="project" value="UniProtKB-UniRule"/>
</dbReference>
<dbReference type="InterPro" id="IPR033941">
    <property type="entry name" value="IPMI_cat"/>
</dbReference>
<feature type="binding site" evidence="6">
    <location>
        <position position="357"/>
    </location>
    <ligand>
        <name>[4Fe-4S] cluster</name>
        <dbReference type="ChEBI" id="CHEBI:49883"/>
    </ligand>
</feature>
<evidence type="ECO:0000256" key="3">
    <source>
        <dbReference type="ARBA" id="ARBA00023004"/>
    </source>
</evidence>
<keyword evidence="5 6" id="KW-0456">Lyase</keyword>
<keyword evidence="3 6" id="KW-0408">Iron</keyword>
<dbReference type="Gene3D" id="3.30.499.10">
    <property type="entry name" value="Aconitase, domain 3"/>
    <property type="match status" value="2"/>
</dbReference>
<keyword evidence="2 6" id="KW-0479">Metal-binding</keyword>
<dbReference type="PANTHER" id="PTHR43822:SF2">
    <property type="entry name" value="HOMOACONITASE, MITOCHONDRIAL"/>
    <property type="match status" value="1"/>
</dbReference>
<dbReference type="InterPro" id="IPR011826">
    <property type="entry name" value="HAcnase/IPMdehydase_lsu_prok"/>
</dbReference>
<feature type="domain" description="Aconitase/3-isopropylmalate dehydratase large subunit alpha/beta/alpha" evidence="7">
    <location>
        <begin position="284"/>
        <end position="408"/>
    </location>
</feature>
<evidence type="ECO:0000256" key="6">
    <source>
        <dbReference type="HAMAP-Rule" id="MF_01027"/>
    </source>
</evidence>
<name>A0A0U1KWM7_9FIRM</name>
<gene>
    <name evidence="6" type="primary">leuC</name>
    <name evidence="8" type="ORF">SpAn4DRAFT_3602</name>
</gene>